<dbReference type="InterPro" id="IPR010093">
    <property type="entry name" value="SinI_DNA-bd"/>
</dbReference>
<organism evidence="2 3">
    <name type="scientific">Yinghuangia soli</name>
    <dbReference type="NCBI Taxonomy" id="2908204"/>
    <lineage>
        <taxon>Bacteria</taxon>
        <taxon>Bacillati</taxon>
        <taxon>Actinomycetota</taxon>
        <taxon>Actinomycetes</taxon>
        <taxon>Kitasatosporales</taxon>
        <taxon>Streptomycetaceae</taxon>
        <taxon>Yinghuangia</taxon>
    </lineage>
</organism>
<dbReference type="Pfam" id="PF12728">
    <property type="entry name" value="HTH_17"/>
    <property type="match status" value="1"/>
</dbReference>
<dbReference type="RefSeq" id="WP_235050738.1">
    <property type="nucleotide sequence ID" value="NZ_JAKFHA010000002.1"/>
</dbReference>
<protein>
    <submittedName>
        <fullName evidence="2">Helix-turn-helix domain-containing protein</fullName>
    </submittedName>
</protein>
<dbReference type="AlphaFoldDB" id="A0AA41U208"/>
<proteinExistence type="predicted"/>
<keyword evidence="3" id="KW-1185">Reference proteome</keyword>
<feature type="domain" description="Helix-turn-helix" evidence="1">
    <location>
        <begin position="5"/>
        <end position="55"/>
    </location>
</feature>
<reference evidence="2" key="1">
    <citation type="submission" date="2022-01" db="EMBL/GenBank/DDBJ databases">
        <title>Genome-Based Taxonomic Classification of the Phylum Actinobacteria.</title>
        <authorList>
            <person name="Gao Y."/>
        </authorList>
    </citation>
    <scope>NUCLEOTIDE SEQUENCE</scope>
    <source>
        <strain evidence="2">KLBMP 8922</strain>
    </source>
</reference>
<evidence type="ECO:0000313" key="3">
    <source>
        <dbReference type="Proteomes" id="UP001165378"/>
    </source>
</evidence>
<name>A0AA41U208_9ACTN</name>
<gene>
    <name evidence="2" type="ORF">LZ495_05275</name>
</gene>
<dbReference type="GO" id="GO:0003677">
    <property type="term" value="F:DNA binding"/>
    <property type="evidence" value="ECO:0007669"/>
    <property type="project" value="InterPro"/>
</dbReference>
<dbReference type="EMBL" id="JAKFHA010000002">
    <property type="protein sequence ID" value="MCF2526634.1"/>
    <property type="molecule type" value="Genomic_DNA"/>
</dbReference>
<sequence>MPDRFLSVPEVAERMGFDNERFVRRLVAERRIQYVKFGSHVRIKESVVIAYIDANTVQPLRPRRRTWRAA</sequence>
<comment type="caution">
    <text evidence="2">The sequence shown here is derived from an EMBL/GenBank/DDBJ whole genome shotgun (WGS) entry which is preliminary data.</text>
</comment>
<dbReference type="Proteomes" id="UP001165378">
    <property type="component" value="Unassembled WGS sequence"/>
</dbReference>
<accession>A0AA41U208</accession>
<evidence type="ECO:0000313" key="2">
    <source>
        <dbReference type="EMBL" id="MCF2526634.1"/>
    </source>
</evidence>
<evidence type="ECO:0000259" key="1">
    <source>
        <dbReference type="Pfam" id="PF12728"/>
    </source>
</evidence>
<dbReference type="InterPro" id="IPR041657">
    <property type="entry name" value="HTH_17"/>
</dbReference>
<dbReference type="NCBIfam" id="TIGR01764">
    <property type="entry name" value="excise"/>
    <property type="match status" value="1"/>
</dbReference>